<keyword evidence="3" id="KW-1185">Reference proteome</keyword>
<dbReference type="AlphaFoldDB" id="A0A853C1H1"/>
<dbReference type="Gene3D" id="2.60.40.2700">
    <property type="match status" value="3"/>
</dbReference>
<dbReference type="SUPFAM" id="SSF54001">
    <property type="entry name" value="Cysteine proteinases"/>
    <property type="match status" value="1"/>
</dbReference>
<evidence type="ECO:0000313" key="2">
    <source>
        <dbReference type="EMBL" id="NYJ00458.1"/>
    </source>
</evidence>
<name>A0A853C1H1_9ACTN</name>
<dbReference type="Pfam" id="PF05257">
    <property type="entry name" value="CHAP"/>
    <property type="match status" value="1"/>
</dbReference>
<proteinExistence type="predicted"/>
<protein>
    <submittedName>
        <fullName evidence="2">Surface antigen</fullName>
    </submittedName>
</protein>
<dbReference type="Proteomes" id="UP000530424">
    <property type="component" value="Unassembled WGS sequence"/>
</dbReference>
<dbReference type="EMBL" id="JACCFP010000001">
    <property type="protein sequence ID" value="NYJ00458.1"/>
    <property type="molecule type" value="Genomic_DNA"/>
</dbReference>
<sequence length="552" mass="59294">MPRGSRLLGYGCALLSSALMATLLVVTGIAHQPPDRGETLRSRPAAMGSSYLCTGYAGCRDAGYSDAGYGSRSGRMYWRMYSGHNCTNYAAYRMIKAGMSEERPWSGSGMAYNWGHAMADITDRRPAVGAIAWWDRYEGGIGSSGHVAYVEKVVSADEIVISEDSWSGDFHWRRITRDSGRWPSGFIHFVDKAMTNEVAPTIFGTPQVGAQLRASTGNWKPSAETFQYQWLADGVEIAGATQQTFTPTAAQRGTNIRVSVTARKPDFDPTTALSAPTARVTAGEFAVEQPTTIEGQPMVDETLRAVPATWSPAPQTTVYRWLVDGEILEGADGPTLTLTKAMVGKSIQATTAARREGYKNAPVRSAPAGPVVVGAIELDQEYAVSGSPQVGEQLILTPGSYRPTDAAPAYQWLRDGVPIAGATGTTYEVTGADLGARLRAQVTLTRRNYATRTVRLGPEGIVTTRAAATVDAVGRRGRAVVRVRVTAPGLEAVDGRVTITVAKETRTVQLVAGRARVVLDDLAPGRRTVWVRYDGTPTVEAARATTSVRVLR</sequence>
<feature type="domain" description="Peptidase C51" evidence="1">
    <location>
        <begin position="61"/>
        <end position="191"/>
    </location>
</feature>
<gene>
    <name evidence="2" type="ORF">HNR19_001156</name>
</gene>
<reference evidence="2 3" key="1">
    <citation type="submission" date="2020-07" db="EMBL/GenBank/DDBJ databases">
        <title>Sequencing the genomes of 1000 actinobacteria strains.</title>
        <authorList>
            <person name="Klenk H.-P."/>
        </authorList>
    </citation>
    <scope>NUCLEOTIDE SEQUENCE [LARGE SCALE GENOMIC DNA]</scope>
    <source>
        <strain evidence="2 3">DSM 103833</strain>
    </source>
</reference>
<evidence type="ECO:0000313" key="3">
    <source>
        <dbReference type="Proteomes" id="UP000530424"/>
    </source>
</evidence>
<dbReference type="RefSeq" id="WP_179667043.1">
    <property type="nucleotide sequence ID" value="NZ_JACCFP010000001.1"/>
</dbReference>
<organism evidence="2 3">
    <name type="scientific">Nocardioides thalensis</name>
    <dbReference type="NCBI Taxonomy" id="1914755"/>
    <lineage>
        <taxon>Bacteria</taxon>
        <taxon>Bacillati</taxon>
        <taxon>Actinomycetota</taxon>
        <taxon>Actinomycetes</taxon>
        <taxon>Propionibacteriales</taxon>
        <taxon>Nocardioidaceae</taxon>
        <taxon>Nocardioides</taxon>
    </lineage>
</organism>
<comment type="caution">
    <text evidence="2">The sequence shown here is derived from an EMBL/GenBank/DDBJ whole genome shotgun (WGS) entry which is preliminary data.</text>
</comment>
<dbReference type="InterPro" id="IPR007921">
    <property type="entry name" value="CHAP_dom"/>
</dbReference>
<dbReference type="PROSITE" id="PS50911">
    <property type="entry name" value="CHAP"/>
    <property type="match status" value="1"/>
</dbReference>
<evidence type="ECO:0000259" key="1">
    <source>
        <dbReference type="PROSITE" id="PS50911"/>
    </source>
</evidence>
<accession>A0A853C1H1</accession>
<dbReference type="InterPro" id="IPR038765">
    <property type="entry name" value="Papain-like_cys_pep_sf"/>
</dbReference>
<dbReference type="Gene3D" id="3.90.1720.10">
    <property type="entry name" value="endopeptidase domain like (from Nostoc punctiforme)"/>
    <property type="match status" value="1"/>
</dbReference>